<sequence>MKLRTPRFKSKANASRFGNSRFANSRFANSRFANSRFASDRPVRSAAASAARRWAWFGAALGVVVGVVAFAPATWLANQVASATGQRVLLAQADGTVWRGSAVLVLTGGADSRDAATLPGRLSWNLGLVGRALQLDLRQDCCLNGTVSLQIRPGLVGRTEVKLLPHSGWIGQWPSGLLSGLGTPWNTLRLGGAVRLSSPGLVLEQAAGRWQMQGRAEFEVLNASSPVTTLDQLGSYRLTLFSNPEGQVQTQLSTTEGALQLSGDGIWGSSGVRFRGEARASEGNEAALNNLLNIIGRRDGERSVISIG</sequence>
<dbReference type="AlphaFoldDB" id="A0A0G3BTX3"/>
<dbReference type="Pfam" id="PF01203">
    <property type="entry name" value="T2SSN"/>
    <property type="match status" value="1"/>
</dbReference>
<keyword evidence="13" id="KW-1185">Reference proteome</keyword>
<organism evidence="12 13">
    <name type="scientific">Caldimonas brevitalea</name>
    <dbReference type="NCBI Taxonomy" id="413882"/>
    <lineage>
        <taxon>Bacteria</taxon>
        <taxon>Pseudomonadati</taxon>
        <taxon>Pseudomonadota</taxon>
        <taxon>Betaproteobacteria</taxon>
        <taxon>Burkholderiales</taxon>
        <taxon>Sphaerotilaceae</taxon>
        <taxon>Caldimonas</taxon>
    </lineage>
</organism>
<evidence type="ECO:0000313" key="13">
    <source>
        <dbReference type="Proteomes" id="UP000035352"/>
    </source>
</evidence>
<dbReference type="GO" id="GO:0005886">
    <property type="term" value="C:plasma membrane"/>
    <property type="evidence" value="ECO:0007669"/>
    <property type="project" value="UniProtKB-SubCell"/>
</dbReference>
<evidence type="ECO:0000256" key="3">
    <source>
        <dbReference type="ARBA" id="ARBA00021563"/>
    </source>
</evidence>
<evidence type="ECO:0000256" key="2">
    <source>
        <dbReference type="ARBA" id="ARBA00007208"/>
    </source>
</evidence>
<evidence type="ECO:0000256" key="11">
    <source>
        <dbReference type="SAM" id="Phobius"/>
    </source>
</evidence>
<keyword evidence="6" id="KW-0997">Cell inner membrane</keyword>
<evidence type="ECO:0000256" key="10">
    <source>
        <dbReference type="ARBA" id="ARBA00030772"/>
    </source>
</evidence>
<comment type="similarity">
    <text evidence="2">Belongs to the GSP N family.</text>
</comment>
<evidence type="ECO:0000256" key="1">
    <source>
        <dbReference type="ARBA" id="ARBA00004533"/>
    </source>
</evidence>
<keyword evidence="4" id="KW-0813">Transport</keyword>
<proteinExistence type="inferred from homology"/>
<evidence type="ECO:0000256" key="7">
    <source>
        <dbReference type="ARBA" id="ARBA00022692"/>
    </source>
</evidence>
<gene>
    <name evidence="12" type="primary">gspN</name>
    <name evidence="12" type="ORF">AAW51_4792</name>
</gene>
<dbReference type="GO" id="GO:0015628">
    <property type="term" value="P:protein secretion by the type II secretion system"/>
    <property type="evidence" value="ECO:0007669"/>
    <property type="project" value="InterPro"/>
</dbReference>
<evidence type="ECO:0000256" key="9">
    <source>
        <dbReference type="ARBA" id="ARBA00023136"/>
    </source>
</evidence>
<keyword evidence="5" id="KW-1003">Cell membrane</keyword>
<dbReference type="Proteomes" id="UP000035352">
    <property type="component" value="Chromosome"/>
</dbReference>
<dbReference type="PATRIC" id="fig|413882.6.peg.5000"/>
<evidence type="ECO:0000313" key="12">
    <source>
        <dbReference type="EMBL" id="AKJ31483.1"/>
    </source>
</evidence>
<name>A0A0G3BTX3_9BURK</name>
<dbReference type="OrthoDB" id="8558191at2"/>
<feature type="transmembrane region" description="Helical" evidence="11">
    <location>
        <begin position="54"/>
        <end position="77"/>
    </location>
</feature>
<dbReference type="GO" id="GO:0015627">
    <property type="term" value="C:type II protein secretion system complex"/>
    <property type="evidence" value="ECO:0007669"/>
    <property type="project" value="InterPro"/>
</dbReference>
<dbReference type="STRING" id="413882.AAW51_4792"/>
<dbReference type="RefSeq" id="WP_083438545.1">
    <property type="nucleotide sequence ID" value="NZ_CP011371.1"/>
</dbReference>
<protein>
    <recommendedName>
        <fullName evidence="3">Type II secretion system protein N</fullName>
    </recommendedName>
    <alternativeName>
        <fullName evidence="10">General secretion pathway protein N</fullName>
    </alternativeName>
</protein>
<evidence type="ECO:0000256" key="8">
    <source>
        <dbReference type="ARBA" id="ARBA00022927"/>
    </source>
</evidence>
<evidence type="ECO:0000256" key="5">
    <source>
        <dbReference type="ARBA" id="ARBA00022475"/>
    </source>
</evidence>
<accession>A0A0G3BTX3</accession>
<evidence type="ECO:0000256" key="4">
    <source>
        <dbReference type="ARBA" id="ARBA00022448"/>
    </source>
</evidence>
<dbReference type="EMBL" id="CP011371">
    <property type="protein sequence ID" value="AKJ31483.1"/>
    <property type="molecule type" value="Genomic_DNA"/>
</dbReference>
<keyword evidence="9 11" id="KW-0472">Membrane</keyword>
<keyword evidence="11" id="KW-1133">Transmembrane helix</keyword>
<dbReference type="InterPro" id="IPR022792">
    <property type="entry name" value="T2SS_protein-GspN"/>
</dbReference>
<keyword evidence="7 11" id="KW-0812">Transmembrane</keyword>
<dbReference type="KEGG" id="pbh:AAW51_4792"/>
<reference evidence="12 13" key="1">
    <citation type="submission" date="2015-05" db="EMBL/GenBank/DDBJ databases">
        <authorList>
            <person name="Tang B."/>
            <person name="Yu Y."/>
        </authorList>
    </citation>
    <scope>NUCLEOTIDE SEQUENCE [LARGE SCALE GENOMIC DNA]</scope>
    <source>
        <strain evidence="12 13">DSM 7029</strain>
    </source>
</reference>
<comment type="subcellular location">
    <subcellularLocation>
        <location evidence="1">Cell inner membrane</location>
    </subcellularLocation>
</comment>
<evidence type="ECO:0000256" key="6">
    <source>
        <dbReference type="ARBA" id="ARBA00022519"/>
    </source>
</evidence>
<keyword evidence="8" id="KW-0653">Protein transport</keyword>